<dbReference type="PRINTS" id="PR00455">
    <property type="entry name" value="HTHTETR"/>
</dbReference>
<protein>
    <recommendedName>
        <fullName evidence="5">HTH tetR-type domain-containing protein</fullName>
    </recommendedName>
</protein>
<dbReference type="GO" id="GO:0003700">
    <property type="term" value="F:DNA-binding transcription factor activity"/>
    <property type="evidence" value="ECO:0007669"/>
    <property type="project" value="TreeGrafter"/>
</dbReference>
<dbReference type="InterPro" id="IPR050109">
    <property type="entry name" value="HTH-type_TetR-like_transc_reg"/>
</dbReference>
<organism evidence="6 7">
    <name type="scientific">Mycolicibacterium aichiense</name>
    <dbReference type="NCBI Taxonomy" id="1799"/>
    <lineage>
        <taxon>Bacteria</taxon>
        <taxon>Bacillati</taxon>
        <taxon>Actinomycetota</taxon>
        <taxon>Actinomycetes</taxon>
        <taxon>Mycobacteriales</taxon>
        <taxon>Mycobacteriaceae</taxon>
        <taxon>Mycolicibacterium</taxon>
    </lineage>
</organism>
<evidence type="ECO:0000256" key="1">
    <source>
        <dbReference type="ARBA" id="ARBA00023015"/>
    </source>
</evidence>
<dbReference type="Gene3D" id="1.10.357.10">
    <property type="entry name" value="Tetracycline Repressor, domain 2"/>
    <property type="match status" value="1"/>
</dbReference>
<dbReference type="PANTHER" id="PTHR30055:SF238">
    <property type="entry name" value="MYCOFACTOCIN BIOSYNTHESIS TRANSCRIPTIONAL REGULATOR MFTR-RELATED"/>
    <property type="match status" value="1"/>
</dbReference>
<keyword evidence="7" id="KW-1185">Reference proteome</keyword>
<dbReference type="InterPro" id="IPR001647">
    <property type="entry name" value="HTH_TetR"/>
</dbReference>
<sequence length="204" mass="22802">MALAYSDPMVGALTSATSKAERTRLALRDAAIKRFVLEGFDATSVADIAADVSVSERTFYRYFSTKEEVLFSDYELRLEWFRRALEVRPRGEPIVTSVMTATESFPGEPAVLAELARLRDRDLGAGRIEWHLHRLQARYASTIENHLLPAEPTVDERLTARIRSLMIGSAVFSALDIWMRTAAGDLAELRRLTELGLRTAADGL</sequence>
<proteinExistence type="predicted"/>
<dbReference type="PROSITE" id="PS50977">
    <property type="entry name" value="HTH_TETR_2"/>
    <property type="match status" value="1"/>
</dbReference>
<dbReference type="Proteomes" id="UP000467327">
    <property type="component" value="Chromosome"/>
</dbReference>
<evidence type="ECO:0000256" key="2">
    <source>
        <dbReference type="ARBA" id="ARBA00023125"/>
    </source>
</evidence>
<evidence type="ECO:0000256" key="3">
    <source>
        <dbReference type="ARBA" id="ARBA00023163"/>
    </source>
</evidence>
<gene>
    <name evidence="6" type="ORF">MAIC_41830</name>
</gene>
<dbReference type="GO" id="GO:0000976">
    <property type="term" value="F:transcription cis-regulatory region binding"/>
    <property type="evidence" value="ECO:0007669"/>
    <property type="project" value="TreeGrafter"/>
</dbReference>
<reference evidence="6 7" key="1">
    <citation type="journal article" date="2019" name="Emerg. Microbes Infect.">
        <title>Comprehensive subspecies identification of 175 nontuberculous mycobacteria species based on 7547 genomic profiles.</title>
        <authorList>
            <person name="Matsumoto Y."/>
            <person name="Kinjo T."/>
            <person name="Motooka D."/>
            <person name="Nabeya D."/>
            <person name="Jung N."/>
            <person name="Uechi K."/>
            <person name="Horii T."/>
            <person name="Iida T."/>
            <person name="Fujita J."/>
            <person name="Nakamura S."/>
        </authorList>
    </citation>
    <scope>NUCLEOTIDE SEQUENCE [LARGE SCALE GENOMIC DNA]</scope>
    <source>
        <strain evidence="6 7">JCM 6376</strain>
    </source>
</reference>
<dbReference type="InterPro" id="IPR009057">
    <property type="entry name" value="Homeodomain-like_sf"/>
</dbReference>
<feature type="DNA-binding region" description="H-T-H motif" evidence="4">
    <location>
        <begin position="44"/>
        <end position="63"/>
    </location>
</feature>
<keyword evidence="2 4" id="KW-0238">DNA-binding</keyword>
<keyword evidence="3" id="KW-0804">Transcription</keyword>
<dbReference type="Pfam" id="PF00440">
    <property type="entry name" value="TetR_N"/>
    <property type="match status" value="1"/>
</dbReference>
<feature type="domain" description="HTH tetR-type" evidence="5">
    <location>
        <begin position="21"/>
        <end position="81"/>
    </location>
</feature>
<dbReference type="KEGG" id="maic:MAIC_41830"/>
<evidence type="ECO:0000259" key="5">
    <source>
        <dbReference type="PROSITE" id="PS50977"/>
    </source>
</evidence>
<name>A0AAD1HR12_9MYCO</name>
<dbReference type="InterPro" id="IPR023772">
    <property type="entry name" value="DNA-bd_HTH_TetR-type_CS"/>
</dbReference>
<dbReference type="AlphaFoldDB" id="A0AAD1HR12"/>
<evidence type="ECO:0000256" key="4">
    <source>
        <dbReference type="PROSITE-ProRule" id="PRU00335"/>
    </source>
</evidence>
<keyword evidence="1" id="KW-0805">Transcription regulation</keyword>
<evidence type="ECO:0000313" key="7">
    <source>
        <dbReference type="Proteomes" id="UP000467327"/>
    </source>
</evidence>
<dbReference type="SUPFAM" id="SSF46689">
    <property type="entry name" value="Homeodomain-like"/>
    <property type="match status" value="1"/>
</dbReference>
<accession>A0AAD1HR12</accession>
<dbReference type="Gene3D" id="1.10.10.60">
    <property type="entry name" value="Homeodomain-like"/>
    <property type="match status" value="1"/>
</dbReference>
<dbReference type="EMBL" id="AP022561">
    <property type="protein sequence ID" value="BBX09380.1"/>
    <property type="molecule type" value="Genomic_DNA"/>
</dbReference>
<dbReference type="PROSITE" id="PS01081">
    <property type="entry name" value="HTH_TETR_1"/>
    <property type="match status" value="1"/>
</dbReference>
<dbReference type="PANTHER" id="PTHR30055">
    <property type="entry name" value="HTH-TYPE TRANSCRIPTIONAL REGULATOR RUTR"/>
    <property type="match status" value="1"/>
</dbReference>
<evidence type="ECO:0000313" key="6">
    <source>
        <dbReference type="EMBL" id="BBX09380.1"/>
    </source>
</evidence>